<dbReference type="CDD" id="cd06591">
    <property type="entry name" value="GH31_xylosidase_XylS"/>
    <property type="match status" value="1"/>
</dbReference>
<evidence type="ECO:0000259" key="4">
    <source>
        <dbReference type="Pfam" id="PF13802"/>
    </source>
</evidence>
<dbReference type="InterPro" id="IPR013780">
    <property type="entry name" value="Glyco_hydro_b"/>
</dbReference>
<proteinExistence type="inferred from homology"/>
<dbReference type="PANTHER" id="PTHR43863:SF2">
    <property type="entry name" value="MALTASE-GLUCOAMYLASE"/>
    <property type="match status" value="1"/>
</dbReference>
<keyword evidence="2 7" id="KW-0378">Hydrolase</keyword>
<dbReference type="Pfam" id="PF17137">
    <property type="entry name" value="DUF5110"/>
    <property type="match status" value="1"/>
</dbReference>
<evidence type="ECO:0000259" key="3">
    <source>
        <dbReference type="Pfam" id="PF01055"/>
    </source>
</evidence>
<dbReference type="InterPro" id="IPR051816">
    <property type="entry name" value="Glycosyl_Hydrolase_31"/>
</dbReference>
<dbReference type="Proteomes" id="UP000245959">
    <property type="component" value="Unassembled WGS sequence"/>
</dbReference>
<dbReference type="Gene3D" id="2.60.40.1760">
    <property type="entry name" value="glycosyl hydrolase (family 31)"/>
    <property type="match status" value="1"/>
</dbReference>
<keyword evidence="8" id="KW-1185">Reference proteome</keyword>
<keyword evidence="2" id="KW-0326">Glycosidase</keyword>
<dbReference type="Gene3D" id="2.60.40.1180">
    <property type="entry name" value="Golgi alpha-mannosidase II"/>
    <property type="match status" value="2"/>
</dbReference>
<dbReference type="GO" id="GO:0030246">
    <property type="term" value="F:carbohydrate binding"/>
    <property type="evidence" value="ECO:0007669"/>
    <property type="project" value="InterPro"/>
</dbReference>
<reference evidence="7 8" key="1">
    <citation type="submission" date="2018-04" db="EMBL/GenBank/DDBJ databases">
        <title>Genomic Encyclopedia of Type Strains, Phase IV (KMG-IV): sequencing the most valuable type-strain genomes for metagenomic binning, comparative biology and taxonomic classification.</title>
        <authorList>
            <person name="Goeker M."/>
        </authorList>
    </citation>
    <scope>NUCLEOTIDE SEQUENCE [LARGE SCALE GENOMIC DNA]</scope>
    <source>
        <strain evidence="7 8">DSM 14823</strain>
    </source>
</reference>
<feature type="domain" description="Glycosyl hydrolase family 31 C-terminal" evidence="6">
    <location>
        <begin position="570"/>
        <end position="652"/>
    </location>
</feature>
<feature type="domain" description="DUF5110" evidence="5">
    <location>
        <begin position="669"/>
        <end position="736"/>
    </location>
</feature>
<gene>
    <name evidence="7" type="ORF">C8D82_1172</name>
</gene>
<dbReference type="InterPro" id="IPR025887">
    <property type="entry name" value="Glyco_hydro_31_N_dom"/>
</dbReference>
<evidence type="ECO:0000259" key="5">
    <source>
        <dbReference type="Pfam" id="PF17137"/>
    </source>
</evidence>
<dbReference type="InterPro" id="IPR017853">
    <property type="entry name" value="GH"/>
</dbReference>
<dbReference type="GO" id="GO:0004553">
    <property type="term" value="F:hydrolase activity, hydrolyzing O-glycosyl compounds"/>
    <property type="evidence" value="ECO:0007669"/>
    <property type="project" value="InterPro"/>
</dbReference>
<dbReference type="Pfam" id="PF21365">
    <property type="entry name" value="Glyco_hydro_31_3rd"/>
    <property type="match status" value="1"/>
</dbReference>
<dbReference type="EMBL" id="QEKH01000017">
    <property type="protein sequence ID" value="PVY40283.1"/>
    <property type="molecule type" value="Genomic_DNA"/>
</dbReference>
<dbReference type="InterPro" id="IPR000322">
    <property type="entry name" value="Glyco_hydro_31_TIM"/>
</dbReference>
<feature type="domain" description="Glycoside hydrolase family 31 TIM barrel" evidence="3">
    <location>
        <begin position="217"/>
        <end position="551"/>
    </location>
</feature>
<dbReference type="SUPFAM" id="SSF74650">
    <property type="entry name" value="Galactose mutarotase-like"/>
    <property type="match status" value="1"/>
</dbReference>
<dbReference type="GO" id="GO:0005975">
    <property type="term" value="P:carbohydrate metabolic process"/>
    <property type="evidence" value="ECO:0007669"/>
    <property type="project" value="InterPro"/>
</dbReference>
<dbReference type="Pfam" id="PF01055">
    <property type="entry name" value="Glyco_hydro_31_2nd"/>
    <property type="match status" value="1"/>
</dbReference>
<name>A0A2U1AV58_9BACT</name>
<dbReference type="InterPro" id="IPR011013">
    <property type="entry name" value="Gal_mutarotase_sf_dom"/>
</dbReference>
<evidence type="ECO:0000313" key="7">
    <source>
        <dbReference type="EMBL" id="PVY40283.1"/>
    </source>
</evidence>
<evidence type="ECO:0000256" key="2">
    <source>
        <dbReference type="RuleBase" id="RU361185"/>
    </source>
</evidence>
<evidence type="ECO:0000313" key="8">
    <source>
        <dbReference type="Proteomes" id="UP000245959"/>
    </source>
</evidence>
<dbReference type="AlphaFoldDB" id="A0A2U1AV58"/>
<feature type="domain" description="Glycoside hydrolase family 31 N-terminal" evidence="4">
    <location>
        <begin position="16"/>
        <end position="175"/>
    </location>
</feature>
<sequence length="753" mass="85062">MSAPAVFHVTADGLEIEVQFFSPEIVRILKYPAGNAVEKRSFAVVMQPEPCRFALKEAEGRWLLTGDALQLEIAQADGRVRFLTPEGGLLLAEKEAGTVFTPECYAGERTSRVRQAFRLDGGEAIYGLGQHQTGRMNQRGQRLLLSQINMEIAIPFFLSLKGYGVYWDNASPTVFTDSARETAFDSELGECADYYFLGGGSGDRVVANMRRLTGKAPMPPLWTLGYCQSKERYASQYELVAAVEKYRELGVPLDCIIQDWQYWGNTPELWNSMEFLNPAFPAPEKAVERIHELNAHVLISVWPDFGTETVPYREMKERNFLLGFGANMSRNGRNYDAWNPDARELFWKLLERHLCKAGVDGWWLDASEPEQPFPYTQNMWPTPDVFDTPTSAGSLRRVRNSYPLVHVEGVARRQKAADASKRVTILTRSAFAGQQRTGAFCWSGDVDSSWQALRAQIPAGLNLSMCGIPYWNTDIGGFFADREFRGGVAEPGFRELYVRWMQFGMFTPMMRSHGTFSPREIWQFGKRGDWAFDAIEACIRFRYRLLPYLYSTAWEVAKLDGSFLRPAALDDPALAGVGDEFRFGRALLVAPVVEPMYVKEGVTDFSRTGSRRVKLPAGKWFDFHTEEPVAGEVERPAPIDLVPLYVKAGSILPLGPEVQFSTEKPWDDLELRIYPGADGEFILYEDAFDGYGYEHGEHSEIRFRWNDAARTLTVEDRCGSYPGMLEQRRFRVRPVGGTEQAVTYGGEALAVMF</sequence>
<dbReference type="InterPro" id="IPR048395">
    <property type="entry name" value="Glyco_hydro_31_C"/>
</dbReference>
<dbReference type="SUPFAM" id="SSF51445">
    <property type="entry name" value="(Trans)glycosidases"/>
    <property type="match status" value="1"/>
</dbReference>
<dbReference type="Gene3D" id="3.20.20.80">
    <property type="entry name" value="Glycosidases"/>
    <property type="match status" value="1"/>
</dbReference>
<organism evidence="7 8">
    <name type="scientific">Victivallis vadensis</name>
    <dbReference type="NCBI Taxonomy" id="172901"/>
    <lineage>
        <taxon>Bacteria</taxon>
        <taxon>Pseudomonadati</taxon>
        <taxon>Lentisphaerota</taxon>
        <taxon>Lentisphaeria</taxon>
        <taxon>Victivallales</taxon>
        <taxon>Victivallaceae</taxon>
        <taxon>Victivallis</taxon>
    </lineage>
</organism>
<protein>
    <submittedName>
        <fullName evidence="7">Alpha-D-xyloside xylohydrolase</fullName>
    </submittedName>
</protein>
<dbReference type="CDD" id="cd14752">
    <property type="entry name" value="GH31_N"/>
    <property type="match status" value="1"/>
</dbReference>
<dbReference type="SUPFAM" id="SSF51011">
    <property type="entry name" value="Glycosyl hydrolase domain"/>
    <property type="match status" value="1"/>
</dbReference>
<comment type="similarity">
    <text evidence="1 2">Belongs to the glycosyl hydrolase 31 family.</text>
</comment>
<dbReference type="RefSeq" id="WP_165833019.1">
    <property type="nucleotide sequence ID" value="NZ_CABMMC010000179.1"/>
</dbReference>
<evidence type="ECO:0000256" key="1">
    <source>
        <dbReference type="ARBA" id="ARBA00007806"/>
    </source>
</evidence>
<dbReference type="PANTHER" id="PTHR43863">
    <property type="entry name" value="HYDROLASE, PUTATIVE (AFU_ORTHOLOGUE AFUA_1G03140)-RELATED"/>
    <property type="match status" value="1"/>
</dbReference>
<evidence type="ECO:0000259" key="6">
    <source>
        <dbReference type="Pfam" id="PF21365"/>
    </source>
</evidence>
<dbReference type="Pfam" id="PF13802">
    <property type="entry name" value="Gal_mutarotas_2"/>
    <property type="match status" value="1"/>
</dbReference>
<accession>A0A2U1AV58</accession>
<comment type="caution">
    <text evidence="7">The sequence shown here is derived from an EMBL/GenBank/DDBJ whole genome shotgun (WGS) entry which is preliminary data.</text>
</comment>
<dbReference type="InterPro" id="IPR033403">
    <property type="entry name" value="DUF5110"/>
</dbReference>
<dbReference type="GeneID" id="78295642"/>